<dbReference type="RefSeq" id="WP_200275362.1">
    <property type="nucleotide sequence ID" value="NZ_CP066802.1"/>
</dbReference>
<reference evidence="2 3" key="1">
    <citation type="submission" date="2020-12" db="EMBL/GenBank/DDBJ databases">
        <authorList>
            <person name="Zhou J."/>
        </authorList>
    </citation>
    <scope>NUCLEOTIDE SEQUENCE [LARGE SCALE GENOMIC DNA]</scope>
    <source>
        <strain evidence="2 3">CCUG 61299</strain>
    </source>
</reference>
<dbReference type="InterPro" id="IPR016181">
    <property type="entry name" value="Acyl_CoA_acyltransferase"/>
</dbReference>
<feature type="compositionally biased region" description="Low complexity" evidence="1">
    <location>
        <begin position="1"/>
        <end position="17"/>
    </location>
</feature>
<keyword evidence="3" id="KW-1185">Reference proteome</keyword>
<evidence type="ECO:0008006" key="4">
    <source>
        <dbReference type="Google" id="ProtNLM"/>
    </source>
</evidence>
<dbReference type="Gene3D" id="3.40.630.30">
    <property type="match status" value="1"/>
</dbReference>
<dbReference type="AlphaFoldDB" id="A0A7T7S1M6"/>
<accession>A0A7T7S1M6</accession>
<organism evidence="2 3">
    <name type="scientific">Actinomyces weissii</name>
    <dbReference type="NCBI Taxonomy" id="675090"/>
    <lineage>
        <taxon>Bacteria</taxon>
        <taxon>Bacillati</taxon>
        <taxon>Actinomycetota</taxon>
        <taxon>Actinomycetes</taxon>
        <taxon>Actinomycetales</taxon>
        <taxon>Actinomycetaceae</taxon>
        <taxon>Actinomyces</taxon>
    </lineage>
</organism>
<gene>
    <name evidence="2" type="ORF">JG540_08595</name>
</gene>
<sequence length="217" mass="22684">MHDDVAPGTEEPAPTTPHLDARSGSLPEPVADQGQQSVTKPGPAQGPGASLLIRAARPDDVHRVALLLSLRGRELEQTLAEAPHMIASLPVLLLARLVEPGDAQGPEDTQAPPVALAGAFILPAAADHGEQWLVTGPIVDPDCPQGGVGRQLLGAVIDAVEALDPQARLHAVVPAEEHALVALHRSLGFTEESRGTTFDELDFGQDTALMLVRPSRG</sequence>
<evidence type="ECO:0000313" key="2">
    <source>
        <dbReference type="EMBL" id="QQM67081.1"/>
    </source>
</evidence>
<evidence type="ECO:0000256" key="1">
    <source>
        <dbReference type="SAM" id="MobiDB-lite"/>
    </source>
</evidence>
<evidence type="ECO:0000313" key="3">
    <source>
        <dbReference type="Proteomes" id="UP000595895"/>
    </source>
</evidence>
<dbReference type="Proteomes" id="UP000595895">
    <property type="component" value="Chromosome"/>
</dbReference>
<protein>
    <recommendedName>
        <fullName evidence="4">GNAT family N-acetyltransferase</fullName>
    </recommendedName>
</protein>
<dbReference type="EMBL" id="CP066802">
    <property type="protein sequence ID" value="QQM67081.1"/>
    <property type="molecule type" value="Genomic_DNA"/>
</dbReference>
<dbReference type="KEGG" id="awe:JG540_08595"/>
<feature type="region of interest" description="Disordered" evidence="1">
    <location>
        <begin position="1"/>
        <end position="50"/>
    </location>
</feature>
<proteinExistence type="predicted"/>
<dbReference type="SUPFAM" id="SSF55729">
    <property type="entry name" value="Acyl-CoA N-acyltransferases (Nat)"/>
    <property type="match status" value="1"/>
</dbReference>
<name>A0A7T7S1M6_9ACTO</name>